<dbReference type="Proteomes" id="UP000315636">
    <property type="component" value="Unassembled WGS sequence"/>
</dbReference>
<dbReference type="RefSeq" id="WP_142504624.1">
    <property type="nucleotide sequence ID" value="NZ_FXTI01000002.1"/>
</dbReference>
<dbReference type="PANTHER" id="PTHR40040">
    <property type="entry name" value="SMALL HYDROPHOBIC PROTEIN-RELATED"/>
    <property type="match status" value="1"/>
</dbReference>
<evidence type="ECO:0000256" key="1">
    <source>
        <dbReference type="SAM" id="MobiDB-lite"/>
    </source>
</evidence>
<dbReference type="EMBL" id="FXTI01000002">
    <property type="protein sequence ID" value="SMO49715.1"/>
    <property type="molecule type" value="Genomic_DNA"/>
</dbReference>
<keyword evidence="4" id="KW-1185">Reference proteome</keyword>
<dbReference type="OrthoDB" id="2943217at2"/>
<proteinExistence type="predicted"/>
<dbReference type="AlphaFoldDB" id="A0A521BRN2"/>
<feature type="region of interest" description="Disordered" evidence="1">
    <location>
        <begin position="65"/>
        <end position="140"/>
    </location>
</feature>
<evidence type="ECO:0008006" key="5">
    <source>
        <dbReference type="Google" id="ProtNLM"/>
    </source>
</evidence>
<accession>A0A521BRN2</accession>
<feature type="transmembrane region" description="Helical" evidence="2">
    <location>
        <begin position="150"/>
        <end position="176"/>
    </location>
</feature>
<evidence type="ECO:0000256" key="2">
    <source>
        <dbReference type="SAM" id="Phobius"/>
    </source>
</evidence>
<feature type="transmembrane region" description="Helical" evidence="2">
    <location>
        <begin position="182"/>
        <end position="204"/>
    </location>
</feature>
<reference evidence="3 4" key="1">
    <citation type="submission" date="2017-05" db="EMBL/GenBank/DDBJ databases">
        <authorList>
            <person name="Varghese N."/>
            <person name="Submissions S."/>
        </authorList>
    </citation>
    <scope>NUCLEOTIDE SEQUENCE [LARGE SCALE GENOMIC DNA]</scope>
    <source>
        <strain evidence="3 4">DSM 45474</strain>
    </source>
</reference>
<feature type="compositionally biased region" description="Acidic residues" evidence="1">
    <location>
        <begin position="24"/>
        <end position="38"/>
    </location>
</feature>
<keyword evidence="2" id="KW-0812">Transmembrane</keyword>
<feature type="compositionally biased region" description="Basic and acidic residues" evidence="1">
    <location>
        <begin position="10"/>
        <end position="23"/>
    </location>
</feature>
<keyword evidence="2" id="KW-0472">Membrane</keyword>
<feature type="region of interest" description="Disordered" evidence="1">
    <location>
        <begin position="1"/>
        <end position="50"/>
    </location>
</feature>
<feature type="compositionally biased region" description="Basic and acidic residues" evidence="1">
    <location>
        <begin position="89"/>
        <end position="103"/>
    </location>
</feature>
<name>A0A521BRN2_9BACL</name>
<organism evidence="3 4">
    <name type="scientific">Melghirimyces algeriensis</name>
    <dbReference type="NCBI Taxonomy" id="910412"/>
    <lineage>
        <taxon>Bacteria</taxon>
        <taxon>Bacillati</taxon>
        <taxon>Bacillota</taxon>
        <taxon>Bacilli</taxon>
        <taxon>Bacillales</taxon>
        <taxon>Thermoactinomycetaceae</taxon>
        <taxon>Melghirimyces</taxon>
    </lineage>
</organism>
<gene>
    <name evidence="3" type="ORF">SAMN06264849_102340</name>
</gene>
<keyword evidence="2" id="KW-1133">Transmembrane helix</keyword>
<dbReference type="InterPro" id="IPR055338">
    <property type="entry name" value="YqfX-like"/>
</dbReference>
<dbReference type="PANTHER" id="PTHR40040:SF1">
    <property type="entry name" value="MEMBRANE PROTEIN"/>
    <property type="match status" value="1"/>
</dbReference>
<protein>
    <recommendedName>
        <fullName evidence="5">DUF4190 domain-containing protein</fullName>
    </recommendedName>
</protein>
<sequence>MSKKRKRRNHQPEKVTRIGRSADEVEFGQDLASEEFAADEVTFGGDEETPRFAADEVEFDRELASEDPGLVGAVNVPGAGLNEPDGGEELQRKHRDDRLRQAEDIPGQPDDVEAATEMAPAPDTVNREGERGEDLEETQNQGNGLGTISIILSVLSFFFVPFLLGSAGIVLGIISGRRGSVLGWWAVGLGVVSVILTAFIAPIAGF</sequence>
<evidence type="ECO:0000313" key="4">
    <source>
        <dbReference type="Proteomes" id="UP000315636"/>
    </source>
</evidence>
<evidence type="ECO:0000313" key="3">
    <source>
        <dbReference type="EMBL" id="SMO49715.1"/>
    </source>
</evidence>